<dbReference type="GO" id="GO:0006826">
    <property type="term" value="P:iron ion transport"/>
    <property type="evidence" value="ECO:0007669"/>
    <property type="project" value="UniProtKB-KW"/>
</dbReference>
<keyword evidence="4" id="KW-0410">Iron transport</keyword>
<evidence type="ECO:0000256" key="10">
    <source>
        <dbReference type="ARBA" id="ARBA00023237"/>
    </source>
</evidence>
<comment type="similarity">
    <text evidence="11 12">Belongs to the TonB-dependent receptor family.</text>
</comment>
<sequence length="838" mass="90779">MTLRFTRALLLGAASTLAVASAATAQDAPQDRRTVDVITVTAQQREQSAQDVPISIGAYDTQALNQSGVQDIKDLISIAPGLMVTSTQSETITTARIRGVGTVGDNFGLESSVGVYIDGVFRSRNGVGFGDLGELERIEVLRGPQGTLFGKNTSAGVLSITTQAPEFEWGGGAEAQLGDYGYRRLSGSITGPIFEDQLAFRLFAADAERDGYTDLIVGKGANAELTESETENYQTIRGQLLWTPSASVEGRIIADYSQRDEFCCSAVAYDYTPTAYALVRAVGGDVNYPADPDERIAYANRTYDQTVEDRGISAEFDIDMPIGTLTSVTAYRNWSNSRGQDVDYTSADISYRDPEHNFTDLSRLSQELRLNGNWGDLDWLVGGFYSHEDLELGDALQFGEDWEAFLSLAASNGTNPTFISDTLNAIALGFVPPFPALPGYTPQPAGSFFPAGSGPNQDLYNQTAVSWAVFTHNTYQFTDRFAITAGLRYTHETKNVVASFDTNSPLGCSLFETYGGFDPISTFAGTPLGGLVPSACLPYARSGLDANGYDQERSDEEVSGTLRATYDLTDDVMVFAGYSRGFKAGGFNLDRQLNGPIGPNGYTDPDTSFAPEIIDSYELGFKSQLFSNVLQLNATAYWQQVEDFQLNTFNGLAFVVESVDESETKGVEIDFAYATPIDGLDLSGGYAYVNSEYSEVNTGDPLVDAIEGKDYSLSPEHFLTGQVIYERPLFAGLMGSASLDARYVSEYNTGSDLDPEKVQEGFTLLNARLGIGPEEGPWSVDVWGRNLTDETYAQVAFDAFAQGRRGGAGTSNDPRATASYMAFLGAPRTWGVTVRTEW</sequence>
<keyword evidence="9 11" id="KW-0472">Membrane</keyword>
<accession>A0A4S2HET6</accession>
<evidence type="ECO:0000256" key="7">
    <source>
        <dbReference type="ARBA" id="ARBA00023065"/>
    </source>
</evidence>
<dbReference type="PANTHER" id="PTHR32552:SF81">
    <property type="entry name" value="TONB-DEPENDENT OUTER MEMBRANE RECEPTOR"/>
    <property type="match status" value="1"/>
</dbReference>
<dbReference type="RefSeq" id="WP_135943514.1">
    <property type="nucleotide sequence ID" value="NZ_BMEI01000001.1"/>
</dbReference>
<keyword evidence="10 11" id="KW-0998">Cell outer membrane</keyword>
<dbReference type="OrthoDB" id="7313036at2"/>
<dbReference type="Gene3D" id="2.40.170.20">
    <property type="entry name" value="TonB-dependent receptor, beta-barrel domain"/>
    <property type="match status" value="2"/>
</dbReference>
<evidence type="ECO:0000256" key="6">
    <source>
        <dbReference type="ARBA" id="ARBA00023004"/>
    </source>
</evidence>
<dbReference type="Proteomes" id="UP000305451">
    <property type="component" value="Unassembled WGS sequence"/>
</dbReference>
<keyword evidence="7" id="KW-0406">Ion transport</keyword>
<evidence type="ECO:0000256" key="3">
    <source>
        <dbReference type="ARBA" id="ARBA00022452"/>
    </source>
</evidence>
<comment type="caution">
    <text evidence="16">The sequence shown here is derived from an EMBL/GenBank/DDBJ whole genome shotgun (WGS) entry which is preliminary data.</text>
</comment>
<dbReference type="Pfam" id="PF07715">
    <property type="entry name" value="Plug"/>
    <property type="match status" value="1"/>
</dbReference>
<dbReference type="InterPro" id="IPR039426">
    <property type="entry name" value="TonB-dep_rcpt-like"/>
</dbReference>
<evidence type="ECO:0000256" key="2">
    <source>
        <dbReference type="ARBA" id="ARBA00022448"/>
    </source>
</evidence>
<keyword evidence="17" id="KW-1185">Reference proteome</keyword>
<proteinExistence type="inferred from homology"/>
<keyword evidence="2 11" id="KW-0813">Transport</keyword>
<evidence type="ECO:0000259" key="15">
    <source>
        <dbReference type="Pfam" id="PF07715"/>
    </source>
</evidence>
<feature type="domain" description="TonB-dependent receptor-like beta-barrel" evidence="14">
    <location>
        <begin position="284"/>
        <end position="787"/>
    </location>
</feature>
<name>A0A4S2HET6_9PROT</name>
<evidence type="ECO:0000259" key="14">
    <source>
        <dbReference type="Pfam" id="PF00593"/>
    </source>
</evidence>
<dbReference type="SUPFAM" id="SSF56935">
    <property type="entry name" value="Porins"/>
    <property type="match status" value="1"/>
</dbReference>
<comment type="subcellular location">
    <subcellularLocation>
        <location evidence="1 11">Cell outer membrane</location>
        <topology evidence="1 11">Multi-pass membrane protein</topology>
    </subcellularLocation>
</comment>
<protein>
    <submittedName>
        <fullName evidence="16">TonB-dependent receptor</fullName>
    </submittedName>
</protein>
<dbReference type="InterPro" id="IPR036942">
    <property type="entry name" value="Beta-barrel_TonB_sf"/>
</dbReference>
<keyword evidence="3 11" id="KW-1134">Transmembrane beta strand</keyword>
<dbReference type="InterPro" id="IPR000531">
    <property type="entry name" value="Beta-barrel_TonB"/>
</dbReference>
<organism evidence="16 17">
    <name type="scientific">Marinicauda pacifica</name>
    <dbReference type="NCBI Taxonomy" id="1133559"/>
    <lineage>
        <taxon>Bacteria</taxon>
        <taxon>Pseudomonadati</taxon>
        <taxon>Pseudomonadota</taxon>
        <taxon>Alphaproteobacteria</taxon>
        <taxon>Maricaulales</taxon>
        <taxon>Maricaulaceae</taxon>
        <taxon>Marinicauda</taxon>
    </lineage>
</organism>
<keyword evidence="8 12" id="KW-0798">TonB box</keyword>
<evidence type="ECO:0000256" key="5">
    <source>
        <dbReference type="ARBA" id="ARBA00022692"/>
    </source>
</evidence>
<keyword evidence="16" id="KW-0675">Receptor</keyword>
<dbReference type="EMBL" id="SRXV01000001">
    <property type="protein sequence ID" value="TGY94318.1"/>
    <property type="molecule type" value="Genomic_DNA"/>
</dbReference>
<feature type="chain" id="PRO_5020781826" evidence="13">
    <location>
        <begin position="26"/>
        <end position="838"/>
    </location>
</feature>
<feature type="signal peptide" evidence="13">
    <location>
        <begin position="1"/>
        <end position="25"/>
    </location>
</feature>
<gene>
    <name evidence="16" type="ORF">E5162_03325</name>
</gene>
<evidence type="ECO:0000256" key="9">
    <source>
        <dbReference type="ARBA" id="ARBA00023136"/>
    </source>
</evidence>
<evidence type="ECO:0000256" key="1">
    <source>
        <dbReference type="ARBA" id="ARBA00004571"/>
    </source>
</evidence>
<dbReference type="PROSITE" id="PS52016">
    <property type="entry name" value="TONB_DEPENDENT_REC_3"/>
    <property type="match status" value="1"/>
</dbReference>
<reference evidence="16 17" key="1">
    <citation type="journal article" date="2013" name="Int. J. Syst. Evol. Microbiol.">
        <title>Marinicauda pacifica gen. nov., sp. nov., a prosthecate alphaproteobacterium of the family Hyphomonadaceae isolated from deep seawater.</title>
        <authorList>
            <person name="Zhang X.Y."/>
            <person name="Li G.W."/>
            <person name="Wang C.S."/>
            <person name="Zhang Y.J."/>
            <person name="Xu X.W."/>
            <person name="Li H."/>
            <person name="Liu A."/>
            <person name="Liu C."/>
            <person name="Xie B.B."/>
            <person name="Qin Q.L."/>
            <person name="Xu Z."/>
            <person name="Chen X.L."/>
            <person name="Zhou B.C."/>
            <person name="Zhang Y.Z."/>
        </authorList>
    </citation>
    <scope>NUCLEOTIDE SEQUENCE [LARGE SCALE GENOMIC DNA]</scope>
    <source>
        <strain evidence="16 17">P-1 km-3</strain>
    </source>
</reference>
<keyword evidence="5 11" id="KW-0812">Transmembrane</keyword>
<evidence type="ECO:0000256" key="13">
    <source>
        <dbReference type="SAM" id="SignalP"/>
    </source>
</evidence>
<evidence type="ECO:0000313" key="16">
    <source>
        <dbReference type="EMBL" id="TGY94318.1"/>
    </source>
</evidence>
<dbReference type="InterPro" id="IPR012910">
    <property type="entry name" value="Plug_dom"/>
</dbReference>
<keyword evidence="6" id="KW-0408">Iron</keyword>
<evidence type="ECO:0000313" key="17">
    <source>
        <dbReference type="Proteomes" id="UP000305451"/>
    </source>
</evidence>
<evidence type="ECO:0000256" key="4">
    <source>
        <dbReference type="ARBA" id="ARBA00022496"/>
    </source>
</evidence>
<evidence type="ECO:0000256" key="8">
    <source>
        <dbReference type="ARBA" id="ARBA00023077"/>
    </source>
</evidence>
<dbReference type="GO" id="GO:0009279">
    <property type="term" value="C:cell outer membrane"/>
    <property type="evidence" value="ECO:0007669"/>
    <property type="project" value="UniProtKB-SubCell"/>
</dbReference>
<dbReference type="AlphaFoldDB" id="A0A4S2HET6"/>
<evidence type="ECO:0000256" key="11">
    <source>
        <dbReference type="PROSITE-ProRule" id="PRU01360"/>
    </source>
</evidence>
<evidence type="ECO:0000256" key="12">
    <source>
        <dbReference type="RuleBase" id="RU003357"/>
    </source>
</evidence>
<dbReference type="Pfam" id="PF00593">
    <property type="entry name" value="TonB_dep_Rec_b-barrel"/>
    <property type="match status" value="1"/>
</dbReference>
<keyword evidence="13" id="KW-0732">Signal</keyword>
<dbReference type="PANTHER" id="PTHR32552">
    <property type="entry name" value="FERRICHROME IRON RECEPTOR-RELATED"/>
    <property type="match status" value="1"/>
</dbReference>
<feature type="domain" description="TonB-dependent receptor plug" evidence="15">
    <location>
        <begin position="49"/>
        <end position="157"/>
    </location>
</feature>